<evidence type="ECO:0000313" key="2">
    <source>
        <dbReference type="Proteomes" id="UP000831701"/>
    </source>
</evidence>
<keyword evidence="2" id="KW-1185">Reference proteome</keyword>
<reference evidence="1" key="1">
    <citation type="submission" date="2022-04" db="EMBL/GenBank/DDBJ databases">
        <title>Jade perch genome.</title>
        <authorList>
            <person name="Chao B."/>
        </authorList>
    </citation>
    <scope>NUCLEOTIDE SEQUENCE</scope>
    <source>
        <strain evidence="1">CB-2022</strain>
    </source>
</reference>
<gene>
    <name evidence="1" type="ORF">L3Q82_006680</name>
</gene>
<name>A0ACB8WVI8_9TELE</name>
<protein>
    <submittedName>
        <fullName evidence="1">Uncharacterized protein</fullName>
    </submittedName>
</protein>
<evidence type="ECO:0000313" key="1">
    <source>
        <dbReference type="EMBL" id="KAI3371824.1"/>
    </source>
</evidence>
<comment type="caution">
    <text evidence="1">The sequence shown here is derived from an EMBL/GenBank/DDBJ whole genome shotgun (WGS) entry which is preliminary data.</text>
</comment>
<accession>A0ACB8WVI8</accession>
<dbReference type="EMBL" id="CM041535">
    <property type="protein sequence ID" value="KAI3371824.1"/>
    <property type="molecule type" value="Genomic_DNA"/>
</dbReference>
<sequence>MSLLPEFWSRDWVVAEAPCHDCYPNHRPEQGCTINNRKVAISFLPTKNALLYPYQYYAGWFCDNVPIRNNGNAYQETFFKRWYDYNVYEAAHKVYPKECNGEKETPALVLIEPRLNSKPEQKRRREGESETTDVYVYVHMWWRETDIIAEAEDRFGYYVLSSLLFTLYNHDSTDKQEENSVVSLVISHLHPDEQTLETAVFLKETLEAKVPMIGRVPTLWKTSRIVPVPKKNRPSELNDFRPVALTSHLMKTLERLFLSLLRPQVQHAQDRLQFAYQPGVGVEDAILYLLH</sequence>
<proteinExistence type="predicted"/>
<organism evidence="1 2">
    <name type="scientific">Scortum barcoo</name>
    <name type="common">barcoo grunter</name>
    <dbReference type="NCBI Taxonomy" id="214431"/>
    <lineage>
        <taxon>Eukaryota</taxon>
        <taxon>Metazoa</taxon>
        <taxon>Chordata</taxon>
        <taxon>Craniata</taxon>
        <taxon>Vertebrata</taxon>
        <taxon>Euteleostomi</taxon>
        <taxon>Actinopterygii</taxon>
        <taxon>Neopterygii</taxon>
        <taxon>Teleostei</taxon>
        <taxon>Neoteleostei</taxon>
        <taxon>Acanthomorphata</taxon>
        <taxon>Eupercaria</taxon>
        <taxon>Centrarchiformes</taxon>
        <taxon>Terapontoidei</taxon>
        <taxon>Terapontidae</taxon>
        <taxon>Scortum</taxon>
    </lineage>
</organism>
<dbReference type="Proteomes" id="UP000831701">
    <property type="component" value="Chromosome 5"/>
</dbReference>